<dbReference type="Proteomes" id="UP001056855">
    <property type="component" value="Chromosome"/>
</dbReference>
<dbReference type="Gene3D" id="3.40.47.10">
    <property type="match status" value="1"/>
</dbReference>
<evidence type="ECO:0000313" key="3">
    <source>
        <dbReference type="EMBL" id="UTF55375.1"/>
    </source>
</evidence>
<keyword evidence="1" id="KW-0414">Isoprene biosynthesis</keyword>
<name>A0A9E7SWC9_9EURY</name>
<dbReference type="KEGG" id="sawl:NGM29_09040"/>
<dbReference type="GeneID" id="73290188"/>
<keyword evidence="4" id="KW-1185">Reference proteome</keyword>
<reference evidence="3" key="1">
    <citation type="submission" date="2022-06" db="EMBL/GenBank/DDBJ databases">
        <title>Diverse halophilic archaea isolated from saline environments.</title>
        <authorList>
            <person name="Cui H.-L."/>
        </authorList>
    </citation>
    <scope>NUCLEOTIDE SEQUENCE</scope>
    <source>
        <strain evidence="3">WLHS1</strain>
    </source>
</reference>
<proteinExistence type="predicted"/>
<evidence type="ECO:0000256" key="1">
    <source>
        <dbReference type="ARBA" id="ARBA00023229"/>
    </source>
</evidence>
<gene>
    <name evidence="3" type="ORF">NGM29_09040</name>
</gene>
<dbReference type="GO" id="GO:0016746">
    <property type="term" value="F:acyltransferase activity"/>
    <property type="evidence" value="ECO:0007669"/>
    <property type="project" value="InterPro"/>
</dbReference>
<evidence type="ECO:0000259" key="2">
    <source>
        <dbReference type="Pfam" id="PF12172"/>
    </source>
</evidence>
<dbReference type="RefSeq" id="WP_254160326.1">
    <property type="nucleotide sequence ID" value="NZ_CP100355.1"/>
</dbReference>
<sequence>MTASRADDVTGEAGEETNRLGIAGVGAYAPGYRLTAEAVTEAWGQFQGAGISETAVPAGDEDTLTMAYEAAQRALEVADAEPGTITHLLLGTTTPPYEEEALGPRLASFLGLTSSLESRQFTGSTRVGADALRTGLETTTDGAVLVVASDAPRGAPSDEHEHAGGAGAAALVLTPDGPGRITDAGEFVDAVPGTRFREAGSRETTGLDITQYDRDAYTDAVASAADGLAPSLEDVDAVCLQSPNGKLPYRAAGALGVDAERIQAGTTVHDLGDTGATSTLLGLAKALEADHRSLGLVAYGSGGGAIAMRLEVGGSDVGGDPNTSDSVPVETALEGDRTLSYGEYLRIRGDVTPGEPDGGGAYVSVPSWKRTMAQRHRLVAGRCRECGRLAFPPSGACRECGTLDEYDDVELPGTGTVEAATVIGQGGAPPEFVEQQARDGAFVSAVVALEGPEPDDEPVSTPTQVLTPDTDAVSVGDRVDATIRRIYTQEGVTRYGFKMQLLES</sequence>
<dbReference type="InterPro" id="IPR052513">
    <property type="entry name" value="Thioester_dehydratase-like"/>
</dbReference>
<dbReference type="SUPFAM" id="SSF50249">
    <property type="entry name" value="Nucleic acid-binding proteins"/>
    <property type="match status" value="1"/>
</dbReference>
<dbReference type="InterPro" id="IPR016039">
    <property type="entry name" value="Thiolase-like"/>
</dbReference>
<dbReference type="Pfam" id="PF12172">
    <property type="entry name" value="zf-ChsH2"/>
    <property type="match status" value="1"/>
</dbReference>
<dbReference type="CDD" id="cd00827">
    <property type="entry name" value="init_cond_enzymes"/>
    <property type="match status" value="1"/>
</dbReference>
<dbReference type="EMBL" id="CP100355">
    <property type="protein sequence ID" value="UTF55375.1"/>
    <property type="molecule type" value="Genomic_DNA"/>
</dbReference>
<protein>
    <submittedName>
        <fullName evidence="3">Zinc ribbon domain-containing protein</fullName>
    </submittedName>
</protein>
<feature type="domain" description="ChsH2 rubredoxin-like zinc ribbon" evidence="2">
    <location>
        <begin position="372"/>
        <end position="401"/>
    </location>
</feature>
<dbReference type="PANTHER" id="PTHR34075">
    <property type="entry name" value="BLR3430 PROTEIN"/>
    <property type="match status" value="1"/>
</dbReference>
<dbReference type="AlphaFoldDB" id="A0A9E7SWC9"/>
<organism evidence="3 4">
    <name type="scientific">Natronosalvus rutilus</name>
    <dbReference type="NCBI Taxonomy" id="2953753"/>
    <lineage>
        <taxon>Archaea</taxon>
        <taxon>Methanobacteriati</taxon>
        <taxon>Methanobacteriota</taxon>
        <taxon>Stenosarchaea group</taxon>
        <taxon>Halobacteria</taxon>
        <taxon>Halobacteriales</taxon>
        <taxon>Natrialbaceae</taxon>
        <taxon>Natronosalvus</taxon>
    </lineage>
</organism>
<dbReference type="InterPro" id="IPR022002">
    <property type="entry name" value="ChsH2_Znr"/>
</dbReference>
<evidence type="ECO:0000313" key="4">
    <source>
        <dbReference type="Proteomes" id="UP001056855"/>
    </source>
</evidence>
<dbReference type="PANTHER" id="PTHR34075:SF5">
    <property type="entry name" value="BLR3430 PROTEIN"/>
    <property type="match status" value="1"/>
</dbReference>
<dbReference type="GO" id="GO:0008299">
    <property type="term" value="P:isoprenoid biosynthetic process"/>
    <property type="evidence" value="ECO:0007669"/>
    <property type="project" value="UniProtKB-KW"/>
</dbReference>
<dbReference type="Gene3D" id="6.10.30.10">
    <property type="match status" value="1"/>
</dbReference>
<dbReference type="SUPFAM" id="SSF53901">
    <property type="entry name" value="Thiolase-like"/>
    <property type="match status" value="2"/>
</dbReference>
<accession>A0A9E7SWC9</accession>
<dbReference type="InterPro" id="IPR012340">
    <property type="entry name" value="NA-bd_OB-fold"/>
</dbReference>